<evidence type="ECO:0000259" key="12">
    <source>
        <dbReference type="PROSITE" id="PS50287"/>
    </source>
</evidence>
<dbReference type="SMART" id="SM00202">
    <property type="entry name" value="SR"/>
    <property type="match status" value="8"/>
</dbReference>
<dbReference type="PROSITE" id="PS00420">
    <property type="entry name" value="SRCR_1"/>
    <property type="match status" value="1"/>
</dbReference>
<feature type="domain" description="SRCR" evidence="12">
    <location>
        <begin position="141"/>
        <end position="241"/>
    </location>
</feature>
<dbReference type="FunFam" id="3.10.250.10:FF:000038">
    <property type="entry name" value="Scavenger receptor family member expressed on T cells 1"/>
    <property type="match status" value="1"/>
</dbReference>
<keyword evidence="5 11" id="KW-1133">Transmembrane helix</keyword>
<dbReference type="PROSITE" id="PS50287">
    <property type="entry name" value="SRCR_2"/>
    <property type="match status" value="9"/>
</dbReference>
<feature type="region of interest" description="Disordered" evidence="10">
    <location>
        <begin position="751"/>
        <end position="792"/>
    </location>
</feature>
<keyword evidence="2 11" id="KW-0812">Transmembrane</keyword>
<dbReference type="RefSeq" id="XP_012890940.1">
    <property type="nucleotide sequence ID" value="XM_013035486.1"/>
</dbReference>
<feature type="domain" description="SRCR" evidence="12">
    <location>
        <begin position="248"/>
        <end position="340"/>
    </location>
</feature>
<feature type="transmembrane region" description="Helical" evidence="11">
    <location>
        <begin position="116"/>
        <end position="133"/>
    </location>
</feature>
<dbReference type="InParanoid" id="A0A1S3GQH7"/>
<dbReference type="FunCoup" id="A0A1S3GQH7">
    <property type="interactions" value="2"/>
</dbReference>
<comment type="caution">
    <text evidence="9">Lacks conserved residue(s) required for the propagation of feature annotation.</text>
</comment>
<feature type="compositionally biased region" description="Acidic residues" evidence="10">
    <location>
        <begin position="1306"/>
        <end position="1328"/>
    </location>
</feature>
<feature type="domain" description="SRCR" evidence="12">
    <location>
        <begin position="886"/>
        <end position="987"/>
    </location>
</feature>
<dbReference type="FunFam" id="3.10.250.10:FF:000002">
    <property type="entry name" value="Scavenger receptor cysteine-rich type 1 protein M130"/>
    <property type="match status" value="3"/>
</dbReference>
<keyword evidence="6 11" id="KW-0472">Membrane</keyword>
<dbReference type="GeneID" id="106000239"/>
<feature type="disulfide bond" evidence="9">
    <location>
        <begin position="1060"/>
        <end position="1070"/>
    </location>
</feature>
<dbReference type="KEGG" id="dord:106000239"/>
<feature type="disulfide bond" evidence="9">
    <location>
        <begin position="179"/>
        <end position="240"/>
    </location>
</feature>
<evidence type="ECO:0000256" key="6">
    <source>
        <dbReference type="ARBA" id="ARBA00023136"/>
    </source>
</evidence>
<feature type="domain" description="SRCR" evidence="12">
    <location>
        <begin position="626"/>
        <end position="726"/>
    </location>
</feature>
<dbReference type="PANTHER" id="PTHR19331">
    <property type="entry name" value="SCAVENGER RECEPTOR DOMAIN-CONTAINING"/>
    <property type="match status" value="1"/>
</dbReference>
<dbReference type="Gene3D" id="3.10.250.10">
    <property type="entry name" value="SRCR-like domain"/>
    <property type="match status" value="9"/>
</dbReference>
<feature type="disulfide bond" evidence="9">
    <location>
        <begin position="695"/>
        <end position="705"/>
    </location>
</feature>
<feature type="transmembrane region" description="Helical" evidence="11">
    <location>
        <begin position="6"/>
        <end position="26"/>
    </location>
</feature>
<dbReference type="PRINTS" id="PR00258">
    <property type="entry name" value="SPERACTRCPTR"/>
</dbReference>
<evidence type="ECO:0000256" key="3">
    <source>
        <dbReference type="ARBA" id="ARBA00022729"/>
    </source>
</evidence>
<feature type="disulfide bond" evidence="9">
    <location>
        <begin position="210"/>
        <end position="220"/>
    </location>
</feature>
<dbReference type="SUPFAM" id="SSF56487">
    <property type="entry name" value="SRCR-like"/>
    <property type="match status" value="10"/>
</dbReference>
<dbReference type="InterPro" id="IPR001190">
    <property type="entry name" value="SRCR"/>
</dbReference>
<dbReference type="GO" id="GO:0016020">
    <property type="term" value="C:membrane"/>
    <property type="evidence" value="ECO:0007669"/>
    <property type="project" value="UniProtKB-SubCell"/>
</dbReference>
<keyword evidence="7 9" id="KW-1015">Disulfide bond</keyword>
<feature type="compositionally biased region" description="Low complexity" evidence="10">
    <location>
        <begin position="1329"/>
        <end position="1341"/>
    </location>
</feature>
<evidence type="ECO:0000256" key="1">
    <source>
        <dbReference type="ARBA" id="ARBA00004167"/>
    </source>
</evidence>
<reference evidence="14" key="1">
    <citation type="submission" date="2025-08" db="UniProtKB">
        <authorList>
            <consortium name="RefSeq"/>
        </authorList>
    </citation>
    <scope>IDENTIFICATION</scope>
    <source>
        <tissue evidence="14">Kidney</tissue>
    </source>
</reference>
<keyword evidence="3" id="KW-0732">Signal</keyword>
<feature type="domain" description="SRCR" evidence="12">
    <location>
        <begin position="994"/>
        <end position="1091"/>
    </location>
</feature>
<feature type="domain" description="SRCR" evidence="12">
    <location>
        <begin position="449"/>
        <end position="493"/>
    </location>
</feature>
<feature type="disulfide bond" evidence="9">
    <location>
        <begin position="955"/>
        <end position="965"/>
    </location>
</feature>
<sequence>MSDYELYLGHFGYCVNSLPILFILCLHRVPVGGMQLLQVWSPTFRPRPSTLVAGSATRPGWSVQRLGDTALVAVRWWGLAAAPASLHLPLGVASAVAPVEQPPEPARSGLRGVMRAALWILGLGCFVLALRAAPVGGPGDLRLAHRQSACDGVVLVQRHGRWGHVCNQEWTLAEASVVCRQLGCGPAVGAPKYVPLPGEWSQPWLHNVTCRGSEPSLWQCSLGAWSQSACPHEWVVVALCAKGSFREVRLMKGHSPCVGLPEIRNVNGVDRLCGLHMEEATVLCRELECGHALQAPRRDVGVVEKYMTCKGTEPTIRTCRLNNNLCGGCDLRLDAEVVCSGHVEARLADGDHPCAGRLEVLRGLTWGTVCDADLDLPTAHVVCRELGCGVAVSTPGGAHSAQGPGRRWTEAFRCVGNESLLFHCPREPGRRCAHGQDATLTCSGESPQFRLVNGSQACEGRVELQVRGAWCPSRGWGRHDCSHKEDAGVFCSESVALRLRGSSRGCAGWLDVLYNGSWGAVCSNALRDVSVTVICRQLGCGDRGWLESRPPPPAGLGISWVDRIECRRPHSSTLWQCPSSPWHPQSCAPGEEVWISCSGQSQAVPQASGETLNCSSPLSCHEEGALRAIGGPDGCSGRVELWHAGSWGTVCDDSWDLADAEVACRQLGCGQAVEAAPGAAFSPGVGPVWLDEVGCRGSEVSLWRCPAEPWGRGDCTHKEDAGVRCSGSGMSGHLPSEGIYEHIKAISVEKKQEEPTVSRDLVQEQDYDDVGDPEEDSGEEEEEEEEEEEDGAFLSPAADLHLLGSALGSSKCTPSKEPVSILAGHSACVLLGIVIRLQSLPVRDILILEGHPIFVPPDMVLSPLGLGTVLLACWASPPGPAGAESVTLLDGTNHCEGRLHLQHHGQQGFVCGDHWGLREATVTCRQLDCGHVLAAPQFVLRPEEMSGLWLFGTQCQGEEATLGECSLGSWGLIADCKCQCVVSIVCSGSTLGKIRLHGGGSPCAGTPESINLAGFALRCDLQQQEASVFCRQLECGAALQWSRTYPGGDPESQEQKIVSCQGTEANIFQCKINVNFLEQCYRPTYTQVVCTGHVEARLAGGDHPCAGRLEVLRGLTWGTVCDADLDLPTAHVVCRELGCGVAVSTPGGAHFGQGSGPVWTEAFRCVGNESLLFYCPREPGHRCAHGQDAALVCSGEMSLWRCPAEPWGRGDCTHKEDAGVRCSAPSRALAPVAGVWTLPEIACLILGCLLGLVFLILGAQWCQRRAVCMGSGMSAHLPPEGVYEDIEAAPVEEKEEESSVSRCLEQEDYDDAGDPEEGLGERQEEEEAGLSLAGGASYNLSPDAETEDSGHPWASLR</sequence>
<keyword evidence="8" id="KW-0325">Glycoprotein</keyword>
<dbReference type="STRING" id="10020.ENSDORP00000022232"/>
<dbReference type="FunFam" id="3.10.250.10:FF:000012">
    <property type="entry name" value="CD163 molecule like 1"/>
    <property type="match status" value="1"/>
</dbReference>
<dbReference type="FunFam" id="3.10.250.10:FF:000016">
    <property type="entry name" value="Scavenger receptor cysteine-rich protein type 12"/>
    <property type="match status" value="2"/>
</dbReference>
<feature type="disulfide bond" evidence="9">
    <location>
        <begin position="309"/>
        <end position="319"/>
    </location>
</feature>
<evidence type="ECO:0000256" key="11">
    <source>
        <dbReference type="SAM" id="Phobius"/>
    </source>
</evidence>
<evidence type="ECO:0000313" key="13">
    <source>
        <dbReference type="Proteomes" id="UP000081671"/>
    </source>
</evidence>
<feature type="disulfide bond" evidence="9">
    <location>
        <begin position="664"/>
        <end position="725"/>
    </location>
</feature>
<accession>A0A1S3GQH7</accession>
<evidence type="ECO:0000256" key="5">
    <source>
        <dbReference type="ARBA" id="ARBA00022989"/>
    </source>
</evidence>
<dbReference type="InterPro" id="IPR036772">
    <property type="entry name" value="SRCR-like_dom_sf"/>
</dbReference>
<organism evidence="13 14">
    <name type="scientific">Dipodomys ordii</name>
    <name type="common">Ord's kangaroo rat</name>
    <dbReference type="NCBI Taxonomy" id="10020"/>
    <lineage>
        <taxon>Eukaryota</taxon>
        <taxon>Metazoa</taxon>
        <taxon>Chordata</taxon>
        <taxon>Craniata</taxon>
        <taxon>Vertebrata</taxon>
        <taxon>Euteleostomi</taxon>
        <taxon>Mammalia</taxon>
        <taxon>Eutheria</taxon>
        <taxon>Euarchontoglires</taxon>
        <taxon>Glires</taxon>
        <taxon>Rodentia</taxon>
        <taxon>Castorimorpha</taxon>
        <taxon>Heteromyidae</taxon>
        <taxon>Dipodomyinae</taxon>
        <taxon>Dipodomys</taxon>
    </lineage>
</organism>
<evidence type="ECO:0000256" key="7">
    <source>
        <dbReference type="ARBA" id="ARBA00023157"/>
    </source>
</evidence>
<evidence type="ECO:0000256" key="4">
    <source>
        <dbReference type="ARBA" id="ARBA00022737"/>
    </source>
</evidence>
<dbReference type="Pfam" id="PF00530">
    <property type="entry name" value="SRCR"/>
    <property type="match status" value="8"/>
</dbReference>
<protein>
    <submittedName>
        <fullName evidence="14">Scavenger receptor cysteine-rich type 1 protein M130-like</fullName>
    </submittedName>
</protein>
<feature type="disulfide bond" evidence="9">
    <location>
        <begin position="414"/>
        <end position="424"/>
    </location>
</feature>
<gene>
    <name evidence="14" type="primary">LOC106000239</name>
</gene>
<evidence type="ECO:0000256" key="10">
    <source>
        <dbReference type="SAM" id="MobiDB-lite"/>
    </source>
</evidence>
<feature type="compositionally biased region" description="Acidic residues" evidence="10">
    <location>
        <begin position="763"/>
        <end position="791"/>
    </location>
</feature>
<evidence type="ECO:0000256" key="9">
    <source>
        <dbReference type="PROSITE-ProRule" id="PRU00196"/>
    </source>
</evidence>
<evidence type="ECO:0000313" key="14">
    <source>
        <dbReference type="RefSeq" id="XP_012890940.1"/>
    </source>
</evidence>
<feature type="region of interest" description="Disordered" evidence="10">
    <location>
        <begin position="1289"/>
        <end position="1357"/>
    </location>
</feature>
<feature type="transmembrane region" description="Helical" evidence="11">
    <location>
        <begin position="1233"/>
        <end position="1257"/>
    </location>
</feature>
<feature type="domain" description="SRCR" evidence="12">
    <location>
        <begin position="1096"/>
        <end position="1223"/>
    </location>
</feature>
<proteinExistence type="predicted"/>
<evidence type="ECO:0000256" key="8">
    <source>
        <dbReference type="ARBA" id="ARBA00023180"/>
    </source>
</evidence>
<name>A0A1S3GQH7_DIPOR</name>
<dbReference type="OrthoDB" id="536948at2759"/>
<feature type="disulfide bond" evidence="9">
    <location>
        <begin position="166"/>
        <end position="230"/>
    </location>
</feature>
<feature type="domain" description="SRCR" evidence="12">
    <location>
        <begin position="497"/>
        <end position="598"/>
    </location>
</feature>
<comment type="subcellular location">
    <subcellularLocation>
        <location evidence="1">Membrane</location>
        <topology evidence="1">Single-pass membrane protein</topology>
    </subcellularLocation>
</comment>
<keyword evidence="4" id="KW-0677">Repeat</keyword>
<feature type="domain" description="SRCR" evidence="12">
    <location>
        <begin position="345"/>
        <end position="443"/>
    </location>
</feature>
<keyword evidence="13" id="KW-1185">Reference proteome</keyword>
<dbReference type="Proteomes" id="UP000081671">
    <property type="component" value="Unplaced"/>
</dbReference>
<evidence type="ECO:0000256" key="2">
    <source>
        <dbReference type="ARBA" id="ARBA00022692"/>
    </source>
</evidence>
<feature type="disulfide bond" evidence="9">
    <location>
        <begin position="651"/>
        <end position="715"/>
    </location>
</feature>